<protein>
    <submittedName>
        <fullName evidence="12">Energy-coupling factor transport system ATP-binding protein</fullName>
    </submittedName>
</protein>
<evidence type="ECO:0000256" key="7">
    <source>
        <dbReference type="ARBA" id="ARBA00022967"/>
    </source>
</evidence>
<comment type="similarity">
    <text evidence="2">Belongs to the ABC transporter superfamily.</text>
</comment>
<dbReference type="Pfam" id="PF07155">
    <property type="entry name" value="ECF-ribofla_trS"/>
    <property type="match status" value="1"/>
</dbReference>
<reference evidence="12 13" key="1">
    <citation type="submission" date="2016-11" db="EMBL/GenBank/DDBJ databases">
        <authorList>
            <person name="Jaros S."/>
            <person name="Januszkiewicz K."/>
            <person name="Wedrychowicz H."/>
        </authorList>
    </citation>
    <scope>NUCLEOTIDE SEQUENCE [LARGE SCALE GENOMIC DNA]</scope>
    <source>
        <strain evidence="12 13">DSM 10068</strain>
    </source>
</reference>
<keyword evidence="4" id="KW-1003">Cell membrane</keyword>
<dbReference type="InterPro" id="IPR015856">
    <property type="entry name" value="ABC_transpr_CbiO/EcfA_su"/>
</dbReference>
<feature type="transmembrane region" description="Helical" evidence="10">
    <location>
        <begin position="584"/>
        <end position="605"/>
    </location>
</feature>
<feature type="transmembrane region" description="Helical" evidence="10">
    <location>
        <begin position="743"/>
        <end position="768"/>
    </location>
</feature>
<evidence type="ECO:0000256" key="6">
    <source>
        <dbReference type="ARBA" id="ARBA00022840"/>
    </source>
</evidence>
<dbReference type="InterPro" id="IPR003439">
    <property type="entry name" value="ABC_transporter-like_ATP-bd"/>
</dbReference>
<feature type="transmembrane region" description="Helical" evidence="10">
    <location>
        <begin position="809"/>
        <end position="833"/>
    </location>
</feature>
<evidence type="ECO:0000256" key="9">
    <source>
        <dbReference type="SAM" id="MobiDB-lite"/>
    </source>
</evidence>
<dbReference type="OrthoDB" id="9771863at2"/>
<dbReference type="GO" id="GO:0043190">
    <property type="term" value="C:ATP-binding cassette (ABC) transporter complex"/>
    <property type="evidence" value="ECO:0007669"/>
    <property type="project" value="TreeGrafter"/>
</dbReference>
<dbReference type="InterPro" id="IPR050095">
    <property type="entry name" value="ECF_ABC_transporter_ATP-bd"/>
</dbReference>
<evidence type="ECO:0000256" key="3">
    <source>
        <dbReference type="ARBA" id="ARBA00022448"/>
    </source>
</evidence>
<comment type="subcellular location">
    <subcellularLocation>
        <location evidence="1">Cell membrane</location>
        <topology evidence="1">Peripheral membrane protein</topology>
    </subcellularLocation>
</comment>
<keyword evidence="13" id="KW-1185">Reference proteome</keyword>
<feature type="transmembrane region" description="Helical" evidence="10">
    <location>
        <begin position="617"/>
        <end position="636"/>
    </location>
</feature>
<feature type="transmembrane region" description="Helical" evidence="10">
    <location>
        <begin position="780"/>
        <end position="797"/>
    </location>
</feature>
<dbReference type="EMBL" id="FQXV01000010">
    <property type="protein sequence ID" value="SHI14971.1"/>
    <property type="molecule type" value="Genomic_DNA"/>
</dbReference>
<evidence type="ECO:0000256" key="1">
    <source>
        <dbReference type="ARBA" id="ARBA00004202"/>
    </source>
</evidence>
<dbReference type="SUPFAM" id="SSF52540">
    <property type="entry name" value="P-loop containing nucleoside triphosphate hydrolases"/>
    <property type="match status" value="2"/>
</dbReference>
<feature type="transmembrane region" description="Helical" evidence="10">
    <location>
        <begin position="661"/>
        <end position="682"/>
    </location>
</feature>
<feature type="domain" description="ABC transporter" evidence="11">
    <location>
        <begin position="298"/>
        <end position="531"/>
    </location>
</feature>
<evidence type="ECO:0000256" key="2">
    <source>
        <dbReference type="ARBA" id="ARBA00005417"/>
    </source>
</evidence>
<keyword evidence="6 12" id="KW-0067">ATP-binding</keyword>
<feature type="transmembrane region" description="Helical" evidence="10">
    <location>
        <begin position="845"/>
        <end position="867"/>
    </location>
</feature>
<dbReference type="Proteomes" id="UP000183995">
    <property type="component" value="Unassembled WGS sequence"/>
</dbReference>
<dbReference type="CDD" id="cd03225">
    <property type="entry name" value="ABC_cobalt_CbiO_domain1"/>
    <property type="match status" value="2"/>
</dbReference>
<dbReference type="InterPro" id="IPR003593">
    <property type="entry name" value="AAA+_ATPase"/>
</dbReference>
<accession>A0A1M5YSK0</accession>
<evidence type="ECO:0000256" key="4">
    <source>
        <dbReference type="ARBA" id="ARBA00022475"/>
    </source>
</evidence>
<keyword evidence="8 10" id="KW-0472">Membrane</keyword>
<evidence type="ECO:0000313" key="13">
    <source>
        <dbReference type="Proteomes" id="UP000183995"/>
    </source>
</evidence>
<dbReference type="GO" id="GO:0016887">
    <property type="term" value="F:ATP hydrolysis activity"/>
    <property type="evidence" value="ECO:0007669"/>
    <property type="project" value="InterPro"/>
</dbReference>
<dbReference type="GO" id="GO:0005524">
    <property type="term" value="F:ATP binding"/>
    <property type="evidence" value="ECO:0007669"/>
    <property type="project" value="UniProtKB-KW"/>
</dbReference>
<organism evidence="12 13">
    <name type="scientific">Sporobacter termitidis DSM 10068</name>
    <dbReference type="NCBI Taxonomy" id="1123282"/>
    <lineage>
        <taxon>Bacteria</taxon>
        <taxon>Bacillati</taxon>
        <taxon>Bacillota</taxon>
        <taxon>Clostridia</taxon>
        <taxon>Eubacteriales</taxon>
        <taxon>Oscillospiraceae</taxon>
        <taxon>Sporobacter</taxon>
    </lineage>
</organism>
<evidence type="ECO:0000256" key="5">
    <source>
        <dbReference type="ARBA" id="ARBA00022741"/>
    </source>
</evidence>
<dbReference type="SMART" id="SM00382">
    <property type="entry name" value="AAA"/>
    <property type="match status" value="2"/>
</dbReference>
<dbReference type="PANTHER" id="PTHR43553">
    <property type="entry name" value="HEAVY METAL TRANSPORTER"/>
    <property type="match status" value="1"/>
</dbReference>
<feature type="compositionally biased region" description="Polar residues" evidence="9">
    <location>
        <begin position="906"/>
        <end position="926"/>
    </location>
</feature>
<dbReference type="Pfam" id="PF00005">
    <property type="entry name" value="ABC_tran"/>
    <property type="match status" value="2"/>
</dbReference>
<evidence type="ECO:0000259" key="11">
    <source>
        <dbReference type="PROSITE" id="PS50893"/>
    </source>
</evidence>
<proteinExistence type="inferred from homology"/>
<dbReference type="PANTHER" id="PTHR43553:SF27">
    <property type="entry name" value="ENERGY-COUPLING FACTOR TRANSPORTER ATP-BINDING PROTEIN ECFA2"/>
    <property type="match status" value="1"/>
</dbReference>
<feature type="transmembrane region" description="Helical" evidence="10">
    <location>
        <begin position="687"/>
        <end position="704"/>
    </location>
</feature>
<dbReference type="Gene3D" id="1.10.1760.20">
    <property type="match status" value="1"/>
</dbReference>
<feature type="transmembrane region" description="Helical" evidence="10">
    <location>
        <begin position="716"/>
        <end position="736"/>
    </location>
</feature>
<dbReference type="STRING" id="1123282.SAMN02745823_02806"/>
<feature type="region of interest" description="Disordered" evidence="9">
    <location>
        <begin position="906"/>
        <end position="933"/>
    </location>
</feature>
<gene>
    <name evidence="12" type="ORF">SAMN02745823_02806</name>
</gene>
<dbReference type="PROSITE" id="PS50893">
    <property type="entry name" value="ABC_TRANSPORTER_2"/>
    <property type="match status" value="2"/>
</dbReference>
<name>A0A1M5YSK0_9FIRM</name>
<evidence type="ECO:0000256" key="8">
    <source>
        <dbReference type="ARBA" id="ARBA00023136"/>
    </source>
</evidence>
<dbReference type="PROSITE" id="PS00211">
    <property type="entry name" value="ABC_TRANSPORTER_1"/>
    <property type="match status" value="2"/>
</dbReference>
<sequence>MDSYTIRGLTFSYPEQAKKALDGMTFTVRQGEFAVLAGPSGCGKSTLLRQLKTALAPHGTLGGEILFEGRPLTALDQREQSARIGFVQQNPDNQIVTDKVWHELAFGLESLGCDTPTIRGRVAEMSSFFGIQTWFYKNVTELSGGQKQLLNLASIMAMQPSVLILDEPTSQLDPIAAADFLATVWKINRELGTTVIMTEHRLEEVFPMSDRVLVMDCGKILCDGAPAEVGESLRGRGHGMFLAMPTPMRIYAAVPNDQKCPVTVREGRLWLDSYARAHPLKEVFPAIPGRGRDGMPAAALDDVWFKYEKDAPDVLRGLSFKAYRGELLAILGGNGTGKTTALSVLSGINRPYRGRVLFEGQALEMRGALFDGLLGVLPQNPQALFVKKTVREDLREILKGRKLSTGDQDRRLAYVVRLCRLEELLERHPYDLSGGEQQRAALAKVLLLDPKILLLDEPTKGLDAEFKQVFAEILQSLLRRDVAVVMVSHDVEFCARHAHRCALFFDGAIVTEADPHAFFSGNSFYTTTSSRMARHLLPSAVTAEDVIIACGGAVPPPPPLPEDDAPLPAPETAPPVETLEKLPLWRKVLAGISGAALLVLAYIALSEPDIPWLTGQNRMGLYIVLLAVAAILSAAINRRGEKPIDNEQVPVGQRRLSRRTAAAAAMILVAVPLTIFVGVLWLGDRKYYFISLLIVIETMLPFFFLFEGRRPQARELVVIAVLCALGVAGRAAFFMLPQFKPVAAMVIIAGVAFGGESGFLVGAVTMLVSNMLYGQGPWTPWQMFAMGLIGFLAGVLFRKGVLRRSRLPLCIFGGLAVIVFYGGLMNPSVVIMYNDHPTWPMFLAAYIQGFPFDLVHAAATVVFLWFLSRPMLEKLDRIKVKYGLVEARTENRRGLERPDLTICNQQVGGLNPPTSSKLPSSNMKNSRVTDRLV</sequence>
<dbReference type="GO" id="GO:0042626">
    <property type="term" value="F:ATPase-coupled transmembrane transporter activity"/>
    <property type="evidence" value="ECO:0007669"/>
    <property type="project" value="TreeGrafter"/>
</dbReference>
<dbReference type="RefSeq" id="WP_073080190.1">
    <property type="nucleotide sequence ID" value="NZ_FQXV01000010.1"/>
</dbReference>
<keyword evidence="10" id="KW-0812">Transmembrane</keyword>
<dbReference type="InterPro" id="IPR017871">
    <property type="entry name" value="ABC_transporter-like_CS"/>
</dbReference>
<dbReference type="InterPro" id="IPR027417">
    <property type="entry name" value="P-loop_NTPase"/>
</dbReference>
<keyword evidence="10" id="KW-1133">Transmembrane helix</keyword>
<keyword evidence="5" id="KW-0547">Nucleotide-binding</keyword>
<evidence type="ECO:0000313" key="12">
    <source>
        <dbReference type="EMBL" id="SHI14971.1"/>
    </source>
</evidence>
<dbReference type="Gene3D" id="3.40.50.300">
    <property type="entry name" value="P-loop containing nucleotide triphosphate hydrolases"/>
    <property type="match status" value="2"/>
</dbReference>
<feature type="domain" description="ABC transporter" evidence="11">
    <location>
        <begin position="6"/>
        <end position="242"/>
    </location>
</feature>
<keyword evidence="3" id="KW-0813">Transport</keyword>
<evidence type="ECO:0000256" key="10">
    <source>
        <dbReference type="SAM" id="Phobius"/>
    </source>
</evidence>
<dbReference type="AlphaFoldDB" id="A0A1M5YSK0"/>
<keyword evidence="7" id="KW-1278">Translocase</keyword>
<dbReference type="InterPro" id="IPR009825">
    <property type="entry name" value="ECF_substrate-spec-like"/>
</dbReference>